<feature type="chain" id="PRO_5018305608" description="Peptidyl-prolyl cis-trans isomerase" evidence="7">
    <location>
        <begin position="29"/>
        <end position="298"/>
    </location>
</feature>
<dbReference type="GO" id="GO:0003755">
    <property type="term" value="F:peptidyl-prolyl cis-trans isomerase activity"/>
    <property type="evidence" value="ECO:0007669"/>
    <property type="project" value="UniProtKB-UniRule"/>
</dbReference>
<dbReference type="InterPro" id="IPR001179">
    <property type="entry name" value="PPIase_FKBP_dom"/>
</dbReference>
<dbReference type="Proteomes" id="UP000270299">
    <property type="component" value="Unassembled WGS sequence"/>
</dbReference>
<organism evidence="9 10">
    <name type="scientific">Mycetocola manganoxydans</name>
    <dbReference type="NCBI Taxonomy" id="699879"/>
    <lineage>
        <taxon>Bacteria</taxon>
        <taxon>Bacillati</taxon>
        <taxon>Actinomycetota</taxon>
        <taxon>Actinomycetes</taxon>
        <taxon>Micrococcales</taxon>
        <taxon>Microbacteriaceae</taxon>
        <taxon>Mycetocola</taxon>
    </lineage>
</organism>
<dbReference type="PROSITE" id="PS51257">
    <property type="entry name" value="PROKAR_LIPOPROTEIN"/>
    <property type="match status" value="1"/>
</dbReference>
<keyword evidence="4 5" id="KW-0413">Isomerase</keyword>
<comment type="catalytic activity">
    <reaction evidence="1 5 6">
        <text>[protein]-peptidylproline (omega=180) = [protein]-peptidylproline (omega=0)</text>
        <dbReference type="Rhea" id="RHEA:16237"/>
        <dbReference type="Rhea" id="RHEA-COMP:10747"/>
        <dbReference type="Rhea" id="RHEA-COMP:10748"/>
        <dbReference type="ChEBI" id="CHEBI:83833"/>
        <dbReference type="ChEBI" id="CHEBI:83834"/>
        <dbReference type="EC" id="5.2.1.8"/>
    </reaction>
</comment>
<reference evidence="9 10" key="1">
    <citation type="submission" date="2018-10" db="EMBL/GenBank/DDBJ databases">
        <authorList>
            <person name="Li J."/>
        </authorList>
    </citation>
    <scope>NUCLEOTIDE SEQUENCE [LARGE SCALE GENOMIC DNA]</scope>
    <source>
        <strain evidence="9 10">CCTCC AB209002</strain>
    </source>
</reference>
<evidence type="ECO:0000256" key="4">
    <source>
        <dbReference type="ARBA" id="ARBA00023235"/>
    </source>
</evidence>
<evidence type="ECO:0000256" key="6">
    <source>
        <dbReference type="RuleBase" id="RU003915"/>
    </source>
</evidence>
<keyword evidence="10" id="KW-1185">Reference proteome</keyword>
<dbReference type="RefSeq" id="WP_121672164.1">
    <property type="nucleotide sequence ID" value="NZ_BMXM01000001.1"/>
</dbReference>
<proteinExistence type="inferred from homology"/>
<evidence type="ECO:0000313" key="10">
    <source>
        <dbReference type="Proteomes" id="UP000270299"/>
    </source>
</evidence>
<name>A0A3L6ZZ45_9MICO</name>
<comment type="caution">
    <text evidence="9">The sequence shown here is derived from an EMBL/GenBank/DDBJ whole genome shotgun (WGS) entry which is preliminary data.</text>
</comment>
<dbReference type="PANTHER" id="PTHR43811">
    <property type="entry name" value="FKBP-TYPE PEPTIDYL-PROLYL CIS-TRANS ISOMERASE FKPA"/>
    <property type="match status" value="1"/>
</dbReference>
<dbReference type="Gene3D" id="3.10.50.40">
    <property type="match status" value="1"/>
</dbReference>
<evidence type="ECO:0000256" key="1">
    <source>
        <dbReference type="ARBA" id="ARBA00000971"/>
    </source>
</evidence>
<dbReference type="SUPFAM" id="SSF54534">
    <property type="entry name" value="FKBP-like"/>
    <property type="match status" value="1"/>
</dbReference>
<dbReference type="AlphaFoldDB" id="A0A3L6ZZ45"/>
<evidence type="ECO:0000256" key="7">
    <source>
        <dbReference type="SAM" id="SignalP"/>
    </source>
</evidence>
<dbReference type="EMBL" id="RCUV01000005">
    <property type="protein sequence ID" value="RLP72442.1"/>
    <property type="molecule type" value="Genomic_DNA"/>
</dbReference>
<feature type="signal peptide" evidence="7">
    <location>
        <begin position="1"/>
        <end position="28"/>
    </location>
</feature>
<dbReference type="PANTHER" id="PTHR43811:SF19">
    <property type="entry name" value="39 KDA FK506-BINDING NUCLEAR PROTEIN"/>
    <property type="match status" value="1"/>
</dbReference>
<dbReference type="EC" id="5.2.1.8" evidence="6"/>
<dbReference type="PROSITE" id="PS50059">
    <property type="entry name" value="FKBP_PPIASE"/>
    <property type="match status" value="1"/>
</dbReference>
<feature type="domain" description="PPIase FKBP-type" evidence="8">
    <location>
        <begin position="211"/>
        <end position="297"/>
    </location>
</feature>
<dbReference type="InterPro" id="IPR046357">
    <property type="entry name" value="PPIase_dom_sf"/>
</dbReference>
<keyword evidence="7" id="KW-0732">Signal</keyword>
<evidence type="ECO:0000256" key="2">
    <source>
        <dbReference type="ARBA" id="ARBA00006577"/>
    </source>
</evidence>
<evidence type="ECO:0000256" key="3">
    <source>
        <dbReference type="ARBA" id="ARBA00023110"/>
    </source>
</evidence>
<gene>
    <name evidence="9" type="ORF">D9V29_04655</name>
</gene>
<protein>
    <recommendedName>
        <fullName evidence="6">Peptidyl-prolyl cis-trans isomerase</fullName>
        <ecNumber evidence="6">5.2.1.8</ecNumber>
    </recommendedName>
</protein>
<evidence type="ECO:0000313" key="9">
    <source>
        <dbReference type="EMBL" id="RLP72442.1"/>
    </source>
</evidence>
<dbReference type="OrthoDB" id="25996at2"/>
<comment type="similarity">
    <text evidence="2 6">Belongs to the FKBP-type PPIase family.</text>
</comment>
<keyword evidence="3 5" id="KW-0697">Rotamase</keyword>
<accession>A0A3L6ZZ45</accession>
<dbReference type="Pfam" id="PF00254">
    <property type="entry name" value="FKBP_C"/>
    <property type="match status" value="1"/>
</dbReference>
<sequence>MRKAPVLILSAGLLVATLTGCAPSAAEACEPTTTEGSASKLIDVSGPFGEAPTVSMPTPVKAKKTERSVIIDGDDDGNVVTGDQSVKMSFALYDGATGEPLEQNAYGEPALYVPSQLHPEMADALHCATPGSRIAMTIPEGEETLVLVADILDVFLEKADGAIRPVVESGFPSVVTAGDGTPGLTIPSSEPPSELKVAVLKAGDGEKVTESGPMVVHYTGALWADKTIFDSSWEKGVPAVFAADGIVPGLSEALVGQQVGSQVLVVIPPELGYGDQANAAVPANSTLVFVVDILGTVS</sequence>
<evidence type="ECO:0000259" key="8">
    <source>
        <dbReference type="PROSITE" id="PS50059"/>
    </source>
</evidence>
<evidence type="ECO:0000256" key="5">
    <source>
        <dbReference type="PROSITE-ProRule" id="PRU00277"/>
    </source>
</evidence>